<feature type="compositionally biased region" description="Basic and acidic residues" evidence="6">
    <location>
        <begin position="456"/>
        <end position="473"/>
    </location>
</feature>
<dbReference type="CDD" id="cd11404">
    <property type="entry name" value="bHLHzip_Mlx_like"/>
    <property type="match status" value="1"/>
</dbReference>
<dbReference type="InterPro" id="IPR011598">
    <property type="entry name" value="bHLH_dom"/>
</dbReference>
<dbReference type="GO" id="GO:0000981">
    <property type="term" value="F:DNA-binding transcription factor activity, RNA polymerase II-specific"/>
    <property type="evidence" value="ECO:0007669"/>
    <property type="project" value="TreeGrafter"/>
</dbReference>
<evidence type="ECO:0000256" key="1">
    <source>
        <dbReference type="ARBA" id="ARBA00004123"/>
    </source>
</evidence>
<dbReference type="GO" id="GO:0000978">
    <property type="term" value="F:RNA polymerase II cis-regulatory region sequence-specific DNA binding"/>
    <property type="evidence" value="ECO:0007669"/>
    <property type="project" value="TreeGrafter"/>
</dbReference>
<evidence type="ECO:0000256" key="6">
    <source>
        <dbReference type="SAM" id="MobiDB-lite"/>
    </source>
</evidence>
<dbReference type="InterPro" id="IPR052207">
    <property type="entry name" value="Max-like/E-box_TFs"/>
</dbReference>
<dbReference type="AlphaFoldDB" id="A0AAE1C8Y8"/>
<dbReference type="Gene3D" id="4.10.280.10">
    <property type="entry name" value="Helix-loop-helix DNA-binding domain"/>
    <property type="match status" value="1"/>
</dbReference>
<evidence type="ECO:0000256" key="2">
    <source>
        <dbReference type="ARBA" id="ARBA00023015"/>
    </source>
</evidence>
<sequence length="544" mass="59111">MGPGQEPHGVPDLQASGTLPFGYSRHDDAPALQDLTFSGVCDVPPQGQPLLTDTDTHNFDLFFGQINADSTGSSFGGGFGFDLNWLGDEPGDVVLAASSIIEHEPEKQEIFTQASLVPGDLYQQHLLQQQQGNTPRQSSSQHQQHQIFQSHSQSQSQHQLQLNQNQQQRQIPLDLGHQAHQSFGLTLASDLNPSPDVLAAASALYPNQNINRPIYYGAPPPQLQVMTTMAPPYEPIHHQHQPYAVYGVNQTPLAISPNHIPPFDSPWSLAPPAPSATRPSHPRAVPRVIDQWGSDHQFNQSSFTPANARDSTEAMLSNQMSIMECLTAVDKSAANTRASSPVASTGANIINASFYPMEPPRRGSGIANVMLEGDQQEPAKKRQKSKVTFMAEGRDEEVKDGPLQASPPTAVKPPSRRRKSSAQGPGCSMSPEGEPGAESGTKRRRSGSTAQMRVKTPRENLSEEQKRTNHIRSEQKRRGLIADGYASLTQLVPSLKENNFSKSQMLNSAADYLSKVQAGNVELEALFTRAQSNTPPATGQDPEG</sequence>
<dbReference type="Proteomes" id="UP001270362">
    <property type="component" value="Unassembled WGS sequence"/>
</dbReference>
<accession>A0AAE1C8Y8</accession>
<evidence type="ECO:0000256" key="4">
    <source>
        <dbReference type="ARBA" id="ARBA00023163"/>
    </source>
</evidence>
<evidence type="ECO:0000256" key="3">
    <source>
        <dbReference type="ARBA" id="ARBA00023125"/>
    </source>
</evidence>
<keyword evidence="5" id="KW-0539">Nucleus</keyword>
<dbReference type="PANTHER" id="PTHR15741">
    <property type="entry name" value="BASIC HELIX-LOOP-HELIX ZIP TRANSCRIPTION FACTOR"/>
    <property type="match status" value="1"/>
</dbReference>
<evidence type="ECO:0000259" key="7">
    <source>
        <dbReference type="PROSITE" id="PS50888"/>
    </source>
</evidence>
<comment type="subcellular location">
    <subcellularLocation>
        <location evidence="1">Nucleus</location>
    </subcellularLocation>
</comment>
<feature type="region of interest" description="Disordered" evidence="6">
    <location>
        <begin position="128"/>
        <end position="167"/>
    </location>
</feature>
<dbReference type="EMBL" id="JAULSO010000004">
    <property type="protein sequence ID" value="KAK3683514.1"/>
    <property type="molecule type" value="Genomic_DNA"/>
</dbReference>
<dbReference type="PANTHER" id="PTHR15741:SF27">
    <property type="entry name" value="TRANSCRIPTION FACTOR AP-4"/>
    <property type="match status" value="1"/>
</dbReference>
<proteinExistence type="predicted"/>
<comment type="caution">
    <text evidence="8">The sequence shown here is derived from an EMBL/GenBank/DDBJ whole genome shotgun (WGS) entry which is preliminary data.</text>
</comment>
<reference evidence="8" key="1">
    <citation type="journal article" date="2023" name="Mol. Phylogenet. Evol.">
        <title>Genome-scale phylogeny and comparative genomics of the fungal order Sordariales.</title>
        <authorList>
            <person name="Hensen N."/>
            <person name="Bonometti L."/>
            <person name="Westerberg I."/>
            <person name="Brannstrom I.O."/>
            <person name="Guillou S."/>
            <person name="Cros-Aarteil S."/>
            <person name="Calhoun S."/>
            <person name="Haridas S."/>
            <person name="Kuo A."/>
            <person name="Mondo S."/>
            <person name="Pangilinan J."/>
            <person name="Riley R."/>
            <person name="LaButti K."/>
            <person name="Andreopoulos B."/>
            <person name="Lipzen A."/>
            <person name="Chen C."/>
            <person name="Yan M."/>
            <person name="Daum C."/>
            <person name="Ng V."/>
            <person name="Clum A."/>
            <person name="Steindorff A."/>
            <person name="Ohm R.A."/>
            <person name="Martin F."/>
            <person name="Silar P."/>
            <person name="Natvig D.O."/>
            <person name="Lalanne C."/>
            <person name="Gautier V."/>
            <person name="Ament-Velasquez S.L."/>
            <person name="Kruys A."/>
            <person name="Hutchinson M.I."/>
            <person name="Powell A.J."/>
            <person name="Barry K."/>
            <person name="Miller A.N."/>
            <person name="Grigoriev I.V."/>
            <person name="Debuchy R."/>
            <person name="Gladieux P."/>
            <person name="Hiltunen Thoren M."/>
            <person name="Johannesson H."/>
        </authorList>
    </citation>
    <scope>NUCLEOTIDE SEQUENCE</scope>
    <source>
        <strain evidence="8">CBS 314.62</strain>
    </source>
</reference>
<name>A0AAE1C8Y8_9PEZI</name>
<evidence type="ECO:0000313" key="8">
    <source>
        <dbReference type="EMBL" id="KAK3683514.1"/>
    </source>
</evidence>
<keyword evidence="3" id="KW-0238">DNA-binding</keyword>
<reference evidence="8" key="2">
    <citation type="submission" date="2023-06" db="EMBL/GenBank/DDBJ databases">
        <authorList>
            <consortium name="Lawrence Berkeley National Laboratory"/>
            <person name="Haridas S."/>
            <person name="Hensen N."/>
            <person name="Bonometti L."/>
            <person name="Westerberg I."/>
            <person name="Brannstrom I.O."/>
            <person name="Guillou S."/>
            <person name="Cros-Aarteil S."/>
            <person name="Calhoun S."/>
            <person name="Kuo A."/>
            <person name="Mondo S."/>
            <person name="Pangilinan J."/>
            <person name="Riley R."/>
            <person name="Labutti K."/>
            <person name="Andreopoulos B."/>
            <person name="Lipzen A."/>
            <person name="Chen C."/>
            <person name="Yanf M."/>
            <person name="Daum C."/>
            <person name="Ng V."/>
            <person name="Clum A."/>
            <person name="Steindorff A."/>
            <person name="Ohm R."/>
            <person name="Martin F."/>
            <person name="Silar P."/>
            <person name="Natvig D."/>
            <person name="Lalanne C."/>
            <person name="Gautier V."/>
            <person name="Ament-Velasquez S.L."/>
            <person name="Kruys A."/>
            <person name="Hutchinson M.I."/>
            <person name="Powell A.J."/>
            <person name="Barry K."/>
            <person name="Miller A.N."/>
            <person name="Grigoriev I.V."/>
            <person name="Debuchy R."/>
            <person name="Gladieux P."/>
            <person name="Thoren M.H."/>
            <person name="Johannesson H."/>
        </authorList>
    </citation>
    <scope>NUCLEOTIDE SEQUENCE</scope>
    <source>
        <strain evidence="8">CBS 314.62</strain>
    </source>
</reference>
<evidence type="ECO:0000313" key="9">
    <source>
        <dbReference type="Proteomes" id="UP001270362"/>
    </source>
</evidence>
<keyword evidence="2" id="KW-0805">Transcription regulation</keyword>
<dbReference type="GO" id="GO:0005634">
    <property type="term" value="C:nucleus"/>
    <property type="evidence" value="ECO:0007669"/>
    <property type="project" value="UniProtKB-SubCell"/>
</dbReference>
<gene>
    <name evidence="8" type="ORF">B0T22DRAFT_249629</name>
</gene>
<dbReference type="SMART" id="SM00353">
    <property type="entry name" value="HLH"/>
    <property type="match status" value="1"/>
</dbReference>
<dbReference type="InterPro" id="IPR036638">
    <property type="entry name" value="HLH_DNA-bd_sf"/>
</dbReference>
<feature type="region of interest" description="Disordered" evidence="6">
    <location>
        <begin position="393"/>
        <end position="473"/>
    </location>
</feature>
<dbReference type="PROSITE" id="PS50888">
    <property type="entry name" value="BHLH"/>
    <property type="match status" value="1"/>
</dbReference>
<feature type="region of interest" description="Disordered" evidence="6">
    <location>
        <begin position="1"/>
        <end position="24"/>
    </location>
</feature>
<keyword evidence="9" id="KW-1185">Reference proteome</keyword>
<dbReference type="Pfam" id="PF00010">
    <property type="entry name" value="HLH"/>
    <property type="match status" value="1"/>
</dbReference>
<keyword evidence="4" id="KW-0804">Transcription</keyword>
<evidence type="ECO:0000256" key="5">
    <source>
        <dbReference type="ARBA" id="ARBA00023242"/>
    </source>
</evidence>
<organism evidence="8 9">
    <name type="scientific">Podospora appendiculata</name>
    <dbReference type="NCBI Taxonomy" id="314037"/>
    <lineage>
        <taxon>Eukaryota</taxon>
        <taxon>Fungi</taxon>
        <taxon>Dikarya</taxon>
        <taxon>Ascomycota</taxon>
        <taxon>Pezizomycotina</taxon>
        <taxon>Sordariomycetes</taxon>
        <taxon>Sordariomycetidae</taxon>
        <taxon>Sordariales</taxon>
        <taxon>Podosporaceae</taxon>
        <taxon>Podospora</taxon>
    </lineage>
</organism>
<protein>
    <recommendedName>
        <fullName evidence="7">BHLH domain-containing protein</fullName>
    </recommendedName>
</protein>
<dbReference type="SUPFAM" id="SSF47459">
    <property type="entry name" value="HLH, helix-loop-helix DNA-binding domain"/>
    <property type="match status" value="1"/>
</dbReference>
<feature type="domain" description="BHLH" evidence="7">
    <location>
        <begin position="465"/>
        <end position="516"/>
    </location>
</feature>
<dbReference type="GO" id="GO:0046983">
    <property type="term" value="F:protein dimerization activity"/>
    <property type="evidence" value="ECO:0007669"/>
    <property type="project" value="InterPro"/>
</dbReference>